<protein>
    <submittedName>
        <fullName evidence="1">Uncharacterized protein</fullName>
    </submittedName>
</protein>
<organism evidence="1 2">
    <name type="scientific">Kutzneria albida DSM 43870</name>
    <dbReference type="NCBI Taxonomy" id="1449976"/>
    <lineage>
        <taxon>Bacteria</taxon>
        <taxon>Bacillati</taxon>
        <taxon>Actinomycetota</taxon>
        <taxon>Actinomycetes</taxon>
        <taxon>Pseudonocardiales</taxon>
        <taxon>Pseudonocardiaceae</taxon>
        <taxon>Kutzneria</taxon>
    </lineage>
</organism>
<dbReference type="KEGG" id="kal:KALB_4492"/>
<evidence type="ECO:0000313" key="2">
    <source>
        <dbReference type="Proteomes" id="UP000019225"/>
    </source>
</evidence>
<name>W5WI64_9PSEU</name>
<dbReference type="EMBL" id="CP007155">
    <property type="protein sequence ID" value="AHH97854.1"/>
    <property type="molecule type" value="Genomic_DNA"/>
</dbReference>
<dbReference type="AlphaFoldDB" id="W5WI64"/>
<proteinExistence type="predicted"/>
<evidence type="ECO:0000313" key="1">
    <source>
        <dbReference type="EMBL" id="AHH97854.1"/>
    </source>
</evidence>
<dbReference type="Proteomes" id="UP000019225">
    <property type="component" value="Chromosome"/>
</dbReference>
<sequence length="272" mass="30551">MSPHHCAPPFLPTSLVGKVERNRTVRAHKLLELWGYLLTRPEPEDVEEIRTATGATLGLATRQSFHLYVRALAELEMVVILESTSGAPRKLYSGAFPRTLSELDRTMLRSWTATLPCRPCRGEVQLRLTGGCPADAADHRALPPLPVSARELLSGLDGLYEPRVRAIWAEMLSIDEDYSLFQILGLARNSMPISSSQTVGRYLRGMRKAGLIRSSDYLHGTGKVYQGCFPRAVTDEDYLRLQPWLRTLPQERARVVLHRWSTRPRPGVPITT</sequence>
<dbReference type="HOGENOM" id="CLU_1022259_0_0_11"/>
<keyword evidence="2" id="KW-1185">Reference proteome</keyword>
<reference evidence="1 2" key="1">
    <citation type="journal article" date="2014" name="BMC Genomics">
        <title>Complete genome sequence of producer of the glycopeptide antibiotic Aculeximycin Kutzneria albida DSM 43870T, a representative of minor genus of Pseudonocardiaceae.</title>
        <authorList>
            <person name="Rebets Y."/>
            <person name="Tokovenko B."/>
            <person name="Lushchyk I."/>
            <person name="Ruckert C."/>
            <person name="Zaburannyi N."/>
            <person name="Bechthold A."/>
            <person name="Kalinowski J."/>
            <person name="Luzhetskyy A."/>
        </authorList>
    </citation>
    <scope>NUCLEOTIDE SEQUENCE [LARGE SCALE GENOMIC DNA]</scope>
    <source>
        <strain evidence="1">DSM 43870</strain>
    </source>
</reference>
<gene>
    <name evidence="1" type="ORF">KALB_4492</name>
</gene>
<accession>W5WI64</accession>